<keyword evidence="3" id="KW-0675">Receptor</keyword>
<evidence type="ECO:0000313" key="3">
    <source>
        <dbReference type="EMBL" id="MEE6187604.1"/>
    </source>
</evidence>
<dbReference type="InterPro" id="IPR012910">
    <property type="entry name" value="Plug_dom"/>
</dbReference>
<gene>
    <name evidence="3" type="ORF">V2H41_09990</name>
</gene>
<dbReference type="SUPFAM" id="SSF56935">
    <property type="entry name" value="Porins"/>
    <property type="match status" value="1"/>
</dbReference>
<dbReference type="Gene3D" id="2.60.40.1120">
    <property type="entry name" value="Carboxypeptidase-like, regulatory domain"/>
    <property type="match status" value="1"/>
</dbReference>
<name>A0ABU7RHZ2_9BACT</name>
<protein>
    <submittedName>
        <fullName evidence="3">TonB-dependent receptor</fullName>
    </submittedName>
</protein>
<keyword evidence="4" id="KW-1185">Reference proteome</keyword>
<dbReference type="InterPro" id="IPR008969">
    <property type="entry name" value="CarboxyPept-like_regulatory"/>
</dbReference>
<evidence type="ECO:0000256" key="1">
    <source>
        <dbReference type="ARBA" id="ARBA00022729"/>
    </source>
</evidence>
<dbReference type="SUPFAM" id="SSF49464">
    <property type="entry name" value="Carboxypeptidase regulatory domain-like"/>
    <property type="match status" value="1"/>
</dbReference>
<dbReference type="EMBL" id="JAZGLY010000005">
    <property type="protein sequence ID" value="MEE6187604.1"/>
    <property type="molecule type" value="Genomic_DNA"/>
</dbReference>
<accession>A0ABU7RHZ2</accession>
<dbReference type="PANTHER" id="PTHR30069">
    <property type="entry name" value="TONB-DEPENDENT OUTER MEMBRANE RECEPTOR"/>
    <property type="match status" value="1"/>
</dbReference>
<evidence type="ECO:0000259" key="2">
    <source>
        <dbReference type="Pfam" id="PF07715"/>
    </source>
</evidence>
<reference evidence="3 4" key="1">
    <citation type="submission" date="2024-01" db="EMBL/GenBank/DDBJ databases">
        <title>Niabella digestum sp. nov., isolated from waste digestion system.</title>
        <authorList>
            <person name="Zhang L."/>
        </authorList>
    </citation>
    <scope>NUCLEOTIDE SEQUENCE [LARGE SCALE GENOMIC DNA]</scope>
    <source>
        <strain evidence="3 4">A18</strain>
    </source>
</reference>
<comment type="caution">
    <text evidence="3">The sequence shown here is derived from an EMBL/GenBank/DDBJ whole genome shotgun (WGS) entry which is preliminary data.</text>
</comment>
<dbReference type="InterPro" id="IPR037066">
    <property type="entry name" value="Plug_dom_sf"/>
</dbReference>
<dbReference type="Gene3D" id="2.170.130.10">
    <property type="entry name" value="TonB-dependent receptor, plug domain"/>
    <property type="match status" value="1"/>
</dbReference>
<keyword evidence="1" id="KW-0732">Signal</keyword>
<dbReference type="PANTHER" id="PTHR30069:SF29">
    <property type="entry name" value="HEMOGLOBIN AND HEMOGLOBIN-HAPTOGLOBIN-BINDING PROTEIN 1-RELATED"/>
    <property type="match status" value="1"/>
</dbReference>
<evidence type="ECO:0000313" key="4">
    <source>
        <dbReference type="Proteomes" id="UP001357452"/>
    </source>
</evidence>
<feature type="domain" description="TonB-dependent receptor plug" evidence="2">
    <location>
        <begin position="124"/>
        <end position="236"/>
    </location>
</feature>
<dbReference type="Pfam" id="PF13715">
    <property type="entry name" value="CarbopepD_reg_2"/>
    <property type="match status" value="1"/>
</dbReference>
<dbReference type="Pfam" id="PF07715">
    <property type="entry name" value="Plug"/>
    <property type="match status" value="1"/>
</dbReference>
<dbReference type="RefSeq" id="WP_330975012.1">
    <property type="nucleotide sequence ID" value="NZ_JAZGLY010000005.1"/>
</dbReference>
<dbReference type="InterPro" id="IPR039426">
    <property type="entry name" value="TonB-dep_rcpt-like"/>
</dbReference>
<organism evidence="3 4">
    <name type="scientific">Niabella digestorum</name>
    <dbReference type="NCBI Taxonomy" id="3117701"/>
    <lineage>
        <taxon>Bacteria</taxon>
        <taxon>Pseudomonadati</taxon>
        <taxon>Bacteroidota</taxon>
        <taxon>Chitinophagia</taxon>
        <taxon>Chitinophagales</taxon>
        <taxon>Chitinophagaceae</taxon>
        <taxon>Niabella</taxon>
    </lineage>
</organism>
<sequence length="989" mass="111415">MLENITTRFHTILLLAICFLWSDAVSGQNVLSGYVLDKQKQHPIPGATITIAETDLWAIADKEGRFRIENVPIGKIVVQVTSLNYVKLSSEIIMREAVDTVFFMIKDDLALENVVVTATIQSDEANGTTYSIDRKALDQLQMLSVQDAMSLLPGGKTNRDLTLTSGPQNLYVNGRFSESGNPAFGVGVEVDGVRLSPNALPGITAVDVRNISTTNIESIEVITGVPSVEYGDVANGMVRIHTRKGVTPLTLDMSSKPNTKQIGLSRGFSIGKKGGVLNASWEYTKSVSNIASPYTSYDRNSLTLNYSNTFNKARKPLLLNVGFSGGFGGMSTEADPDKFVNTYSKSKDNVLRTHISGKWLLNKKWITNLEATVGVNYNNKLSETSQNKSASSSQVSIRTKEEGYHVGQTYDQNPNADILLIPPGYWYEISYDDNKALNYSAVLKANWAKRVKNITNNLMIGGEYRGSKNFGKGNYYADMRYAPTWREYRYDEEPAINNYAFYAEDRVKIKTGTHAYLQWVVGMRSDFTSVKGSEYGTVSSLSPRTNLRYTFWERQPKTVSDLSIRAGWGRSVKLPSFNVLYKVPGYRDILTFAPGTTSEGETFYAYYTVPYTRLFNPDLKWQYTVQSELAVEMKIAGVALTIVASQGRTKNTFESVGIYTPFTYKFTDQSDLENSSIPIANRIYAVDKYTGIVTVKDRTGTLPSETLTYREFTRFYSNPMPFNNRYPVDRKSISFIADFKQIKSLRTSLRLDGAYYTYKHIDETLRMYMPNTTQNMADGNPYKYIGIFVGGASSANGEKKRQADLNVTTITHIPSLRMVLTARLEGSLHNYSQNLSEYGNIGRGFVLDSRDAYMPSQTLTDIYGRDRFVGVYPLYYISLDDMNTPIPFAEKFLWAKDNDPTLYNELAKMVIKTNTNYYFNPNRTSFYYSANISITKEIGELASISFNAINFLNNMSRVRSTWSDTKLSLFESSYIPRFYYGISLRLKFN</sequence>
<dbReference type="Proteomes" id="UP001357452">
    <property type="component" value="Unassembled WGS sequence"/>
</dbReference>
<proteinExistence type="predicted"/>